<dbReference type="PANTHER" id="PTHR24113:SF12">
    <property type="entry name" value="RAN GTPASE-ACTIVATING PROTEIN 1"/>
    <property type="match status" value="1"/>
</dbReference>
<dbReference type="SUPFAM" id="SSF52047">
    <property type="entry name" value="RNI-like"/>
    <property type="match status" value="2"/>
</dbReference>
<keyword evidence="1" id="KW-0343">GTPase activation</keyword>
<dbReference type="Gene3D" id="3.80.10.10">
    <property type="entry name" value="Ribonuclease Inhibitor"/>
    <property type="match status" value="4"/>
</dbReference>
<protein>
    <submittedName>
        <fullName evidence="5">Uncharacterized protein</fullName>
    </submittedName>
</protein>
<sequence length="788" mass="90061">MSVICTNEDNQTSEIKDEESIENSTNTPTHFHELIKTQKISIENKKDEIEITLKNFRKTNIDWNSMSDYINNDFDQFCELKLHIIDKEDNINNLIESEFGKLINVVRDHPTLQNMLISFEPVNTNKTHVLFKGLKDNWSIKHLTINSSDFNLQTARACAQILANNQWLLSLTMEIFCGSGFDRDCGNFYYPVTNECVVELGRSLQKTALERLIVQKISEEGFEVLASYLPVTLIHLDLHGNNMQFSSIPILNSYLTSNGHGLKELILNDSFPIEDLPEEILSSSMIQAAKSSSVEAQILRKDSYPSIAMWQMNDRQWSLLMKELTKDDTHIRKLNLSGPSQLDEKTRLNYFRVILGKQSRLTNLTIGSFEDELIQIELFRIMKENKSITELEIGLEMGPKVLRELVDLLKIKNNFTSLSVHNKLGVYDDDIIALANSLTSIVVLQHFRIQCYSYIGDTGFQVLLSCLPQSICRLILPHCLVTEKSLPFLFDFIKTHPNLQEVSIEENGISNASSHINVPDLLEKISQITNENGCIFKLNINNKVKETLTKSTNGHINLSFAYLQDNHILELCHGIQENLNQDWFLNLDYNSDISHVGYSYLANILSSSVPVRELSLHLNNMNEEAKKTLFHALSDNKTLRKVILNGNKITVEDMEYIGHFIQNNPMLTEIQLSQCTINSNDAVHLAKFLSESNLEKLDFSINSLGDLDCAAILSSIPPTLTDLSFRINQITQSSFYTILNFLKKNQTLKRLDLRENPSYDRYLSEERTDIYKEQLNEVAKQNGICKLI</sequence>
<dbReference type="OrthoDB" id="120976at2759"/>
<feature type="region of interest" description="Disordered" evidence="4">
    <location>
        <begin position="1"/>
        <end position="25"/>
    </location>
</feature>
<dbReference type="GO" id="GO:0005096">
    <property type="term" value="F:GTPase activator activity"/>
    <property type="evidence" value="ECO:0007669"/>
    <property type="project" value="UniProtKB-KW"/>
</dbReference>
<reference evidence="5" key="1">
    <citation type="submission" date="2021-02" db="EMBL/GenBank/DDBJ databases">
        <authorList>
            <person name="Nowell W R."/>
        </authorList>
    </citation>
    <scope>NUCLEOTIDE SEQUENCE</scope>
</reference>
<dbReference type="GO" id="GO:0031267">
    <property type="term" value="F:small GTPase binding"/>
    <property type="evidence" value="ECO:0007669"/>
    <property type="project" value="TreeGrafter"/>
</dbReference>
<dbReference type="Proteomes" id="UP000663832">
    <property type="component" value="Unassembled WGS sequence"/>
</dbReference>
<dbReference type="EMBL" id="CAJNOI010000147">
    <property type="protein sequence ID" value="CAF1129672.1"/>
    <property type="molecule type" value="Genomic_DNA"/>
</dbReference>
<feature type="compositionally biased region" description="Polar residues" evidence="4">
    <location>
        <begin position="1"/>
        <end position="13"/>
    </location>
</feature>
<dbReference type="GO" id="GO:0048471">
    <property type="term" value="C:perinuclear region of cytoplasm"/>
    <property type="evidence" value="ECO:0007669"/>
    <property type="project" value="TreeGrafter"/>
</dbReference>
<dbReference type="Pfam" id="PF13516">
    <property type="entry name" value="LRR_6"/>
    <property type="match status" value="1"/>
</dbReference>
<evidence type="ECO:0000313" key="7">
    <source>
        <dbReference type="Proteomes" id="UP000663832"/>
    </source>
</evidence>
<keyword evidence="3" id="KW-0677">Repeat</keyword>
<evidence type="ECO:0000256" key="3">
    <source>
        <dbReference type="ARBA" id="ARBA00022737"/>
    </source>
</evidence>
<dbReference type="InterPro" id="IPR032675">
    <property type="entry name" value="LRR_dom_sf"/>
</dbReference>
<dbReference type="SMART" id="SM00368">
    <property type="entry name" value="LRR_RI"/>
    <property type="match status" value="3"/>
</dbReference>
<evidence type="ECO:0000313" key="8">
    <source>
        <dbReference type="Proteomes" id="UP000663877"/>
    </source>
</evidence>
<dbReference type="GO" id="GO:0005829">
    <property type="term" value="C:cytosol"/>
    <property type="evidence" value="ECO:0007669"/>
    <property type="project" value="TreeGrafter"/>
</dbReference>
<dbReference type="InterPro" id="IPR027038">
    <property type="entry name" value="RanGap"/>
</dbReference>
<keyword evidence="7" id="KW-1185">Reference proteome</keyword>
<evidence type="ECO:0000313" key="6">
    <source>
        <dbReference type="EMBL" id="CAF1548308.1"/>
    </source>
</evidence>
<dbReference type="GO" id="GO:0006913">
    <property type="term" value="P:nucleocytoplasmic transport"/>
    <property type="evidence" value="ECO:0007669"/>
    <property type="project" value="TreeGrafter"/>
</dbReference>
<name>A0A814RA18_9BILA</name>
<proteinExistence type="predicted"/>
<dbReference type="PANTHER" id="PTHR24113">
    <property type="entry name" value="RAN GTPASE-ACTIVATING PROTEIN 1"/>
    <property type="match status" value="1"/>
</dbReference>
<dbReference type="GO" id="GO:0005634">
    <property type="term" value="C:nucleus"/>
    <property type="evidence" value="ECO:0007669"/>
    <property type="project" value="TreeGrafter"/>
</dbReference>
<dbReference type="InterPro" id="IPR001611">
    <property type="entry name" value="Leu-rich_rpt"/>
</dbReference>
<dbReference type="AlphaFoldDB" id="A0A814RA18"/>
<accession>A0A814RA18</accession>
<evidence type="ECO:0000256" key="2">
    <source>
        <dbReference type="ARBA" id="ARBA00022614"/>
    </source>
</evidence>
<gene>
    <name evidence="5" type="ORF">BJG266_LOCUS22927</name>
    <name evidence="6" type="ORF">QVE165_LOCUS46864</name>
</gene>
<evidence type="ECO:0000256" key="4">
    <source>
        <dbReference type="SAM" id="MobiDB-lite"/>
    </source>
</evidence>
<organism evidence="5 8">
    <name type="scientific">Adineta steineri</name>
    <dbReference type="NCBI Taxonomy" id="433720"/>
    <lineage>
        <taxon>Eukaryota</taxon>
        <taxon>Metazoa</taxon>
        <taxon>Spiralia</taxon>
        <taxon>Gnathifera</taxon>
        <taxon>Rotifera</taxon>
        <taxon>Eurotatoria</taxon>
        <taxon>Bdelloidea</taxon>
        <taxon>Adinetida</taxon>
        <taxon>Adinetidae</taxon>
        <taxon>Adineta</taxon>
    </lineage>
</organism>
<evidence type="ECO:0000313" key="5">
    <source>
        <dbReference type="EMBL" id="CAF1129672.1"/>
    </source>
</evidence>
<comment type="caution">
    <text evidence="5">The sequence shown here is derived from an EMBL/GenBank/DDBJ whole genome shotgun (WGS) entry which is preliminary data.</text>
</comment>
<dbReference type="Proteomes" id="UP000663877">
    <property type="component" value="Unassembled WGS sequence"/>
</dbReference>
<keyword evidence="2" id="KW-0433">Leucine-rich repeat</keyword>
<evidence type="ECO:0000256" key="1">
    <source>
        <dbReference type="ARBA" id="ARBA00022468"/>
    </source>
</evidence>
<dbReference type="EMBL" id="CAJNOM010000713">
    <property type="protein sequence ID" value="CAF1548308.1"/>
    <property type="molecule type" value="Genomic_DNA"/>
</dbReference>